<sequence>MGQGVLSAAAVGPDFEPGFSSRDGELYCDAVPAGHIAEAVGTPAYVYSAGVVRQQYRRLDAALGGVPHRVHYSVKANSNLAILRLLQAEGAGVDIVSGGELYRAREAGFAGRDIVFSGVGKTARELDEALAEGVLFVNVESEGELVVLDEVARARGMVAPVALRVNPEVMVDSPHHYIRTGEKGHKFGIPYDDVRDAARLTRSLPNVELVGIDMHIGSQLSSFEPYADALERVSALVTQLRADDFDRIRYLDVGGGLGVVYRDEPATDVERYAEGVARAARALDVTLVLEPGRFLVAEAGLLLTKVLYRKRSGGKEYVITDAGMNDLLRPSHYEAFHEIVATRPRGHRVVADVVGPVCESGDFLARNRVVDDARPGDVLGIRTAGAYGFVMASNYNSRPRPAEVLVDGDRYAVVTERERYEDLVRQERAALDWRTA</sequence>
<dbReference type="Gene3D" id="2.40.37.10">
    <property type="entry name" value="Lyase, Ornithine Decarboxylase, Chain A, domain 1"/>
    <property type="match status" value="1"/>
</dbReference>
<feature type="binding site" evidence="5">
    <location>
        <position position="359"/>
    </location>
    <ligand>
        <name>substrate</name>
    </ligand>
</feature>
<keyword evidence="2 5" id="KW-0210">Decarboxylase</keyword>
<dbReference type="CDD" id="cd06828">
    <property type="entry name" value="PLPDE_III_DapDC"/>
    <property type="match status" value="1"/>
</dbReference>
<comment type="subunit">
    <text evidence="5">Homodimer.</text>
</comment>
<comment type="function">
    <text evidence="5">Specifically catalyzes the decarboxylation of meso-diaminopimelate (meso-DAP) to L-lysine.</text>
</comment>
<dbReference type="FunFam" id="3.20.20.10:FF:000003">
    <property type="entry name" value="Diaminopimelate decarboxylase"/>
    <property type="match status" value="1"/>
</dbReference>
<dbReference type="PANTHER" id="PTHR43727">
    <property type="entry name" value="DIAMINOPIMELATE DECARBOXYLASE"/>
    <property type="match status" value="1"/>
</dbReference>
<dbReference type="InParanoid" id="W0RJH1"/>
<dbReference type="EC" id="4.1.1.20" evidence="5 6"/>
<dbReference type="SUPFAM" id="SSF50621">
    <property type="entry name" value="Alanine racemase C-terminal domain-like"/>
    <property type="match status" value="1"/>
</dbReference>
<feature type="binding site" evidence="5">
    <location>
        <position position="293"/>
    </location>
    <ligand>
        <name>substrate</name>
    </ligand>
</feature>
<feature type="binding site" evidence="5">
    <location>
        <position position="387"/>
    </location>
    <ligand>
        <name>substrate</name>
    </ligand>
</feature>
<evidence type="ECO:0000256" key="7">
    <source>
        <dbReference type="PIRSR" id="PIRSR600183-50"/>
    </source>
</evidence>
<feature type="domain" description="Orn/DAP/Arg decarboxylase 2 N-terminal" evidence="10">
    <location>
        <begin position="52"/>
        <end position="297"/>
    </location>
</feature>
<keyword evidence="5" id="KW-0028">Amino-acid biosynthesis</keyword>
<evidence type="ECO:0000259" key="10">
    <source>
        <dbReference type="Pfam" id="PF02784"/>
    </source>
</evidence>
<comment type="catalytic activity">
    <reaction evidence="5 8">
        <text>meso-2,6-diaminopimelate + H(+) = L-lysine + CO2</text>
        <dbReference type="Rhea" id="RHEA:15101"/>
        <dbReference type="ChEBI" id="CHEBI:15378"/>
        <dbReference type="ChEBI" id="CHEBI:16526"/>
        <dbReference type="ChEBI" id="CHEBI:32551"/>
        <dbReference type="ChEBI" id="CHEBI:57791"/>
        <dbReference type="EC" id="4.1.1.20"/>
    </reaction>
</comment>
<feature type="binding site" evidence="5">
    <location>
        <begin position="290"/>
        <end position="293"/>
    </location>
    <ligand>
        <name>pyridoxal 5'-phosphate</name>
        <dbReference type="ChEBI" id="CHEBI:597326"/>
    </ligand>
</feature>
<evidence type="ECO:0000256" key="1">
    <source>
        <dbReference type="ARBA" id="ARBA00001933"/>
    </source>
</evidence>
<dbReference type="InterPro" id="IPR022657">
    <property type="entry name" value="De-COase2_CS"/>
</dbReference>
<feature type="active site" description="Proton donor" evidence="7">
    <location>
        <position position="358"/>
    </location>
</feature>
<dbReference type="Proteomes" id="UP000019151">
    <property type="component" value="Chromosome"/>
</dbReference>
<dbReference type="InterPro" id="IPR000183">
    <property type="entry name" value="Orn/DAP/Arg_de-COase"/>
</dbReference>
<keyword evidence="12" id="KW-1185">Reference proteome</keyword>
<keyword evidence="3 5" id="KW-0663">Pyridoxal phosphate</keyword>
<dbReference type="KEGG" id="gba:J421_3389"/>
<comment type="cofactor">
    <cofactor evidence="1 5 7 8">
        <name>pyridoxal 5'-phosphate</name>
        <dbReference type="ChEBI" id="CHEBI:597326"/>
    </cofactor>
</comment>
<dbReference type="EMBL" id="CP007128">
    <property type="protein sequence ID" value="AHG90926.1"/>
    <property type="molecule type" value="Genomic_DNA"/>
</dbReference>
<dbReference type="UniPathway" id="UPA00034">
    <property type="reaction ID" value="UER00027"/>
</dbReference>
<dbReference type="PRINTS" id="PR01179">
    <property type="entry name" value="ODADCRBXLASE"/>
</dbReference>
<dbReference type="HAMAP" id="MF_02120">
    <property type="entry name" value="LysA"/>
    <property type="match status" value="1"/>
</dbReference>
<dbReference type="InterPro" id="IPR029066">
    <property type="entry name" value="PLP-binding_barrel"/>
</dbReference>
<dbReference type="Gene3D" id="3.20.20.10">
    <property type="entry name" value="Alanine racemase"/>
    <property type="match status" value="1"/>
</dbReference>
<dbReference type="HOGENOM" id="CLU_026444_0_0_0"/>
<keyword evidence="4 5" id="KW-0456">Lyase</keyword>
<dbReference type="PROSITE" id="PS00879">
    <property type="entry name" value="ODR_DC_2_2"/>
    <property type="match status" value="1"/>
</dbReference>
<dbReference type="InterPro" id="IPR009006">
    <property type="entry name" value="Ala_racemase/Decarboxylase_C"/>
</dbReference>
<proteinExistence type="inferred from homology"/>
<evidence type="ECO:0000256" key="5">
    <source>
        <dbReference type="HAMAP-Rule" id="MF_02120"/>
    </source>
</evidence>
<protein>
    <recommendedName>
        <fullName evidence="5 6">Diaminopimelate decarboxylase</fullName>
        <shortName evidence="5">DAP decarboxylase</shortName>
        <shortName evidence="5">DAPDC</shortName>
        <ecNumber evidence="5 6">4.1.1.20</ecNumber>
    </recommendedName>
</protein>
<dbReference type="AlphaFoldDB" id="W0RJH1"/>
<dbReference type="InterPro" id="IPR002986">
    <property type="entry name" value="DAP_deCOOHase_LysA"/>
</dbReference>
<accession>W0RJH1</accession>
<dbReference type="PATRIC" id="fig|861299.3.peg.3440"/>
<dbReference type="RefSeq" id="WP_025412388.1">
    <property type="nucleotide sequence ID" value="NZ_CP007128.1"/>
</dbReference>
<dbReference type="GO" id="GO:0008836">
    <property type="term" value="F:diaminopimelate decarboxylase activity"/>
    <property type="evidence" value="ECO:0007669"/>
    <property type="project" value="UniProtKB-UniRule"/>
</dbReference>
<feature type="binding site" evidence="5">
    <location>
        <position position="329"/>
    </location>
    <ligand>
        <name>substrate</name>
    </ligand>
</feature>
<feature type="binding site" evidence="5">
    <location>
        <position position="387"/>
    </location>
    <ligand>
        <name>pyridoxal 5'-phosphate</name>
        <dbReference type="ChEBI" id="CHEBI:597326"/>
    </ligand>
</feature>
<feature type="binding site" evidence="5">
    <location>
        <position position="333"/>
    </location>
    <ligand>
        <name>substrate</name>
    </ligand>
</feature>
<dbReference type="GO" id="GO:0030170">
    <property type="term" value="F:pyridoxal phosphate binding"/>
    <property type="evidence" value="ECO:0007669"/>
    <property type="project" value="UniProtKB-UniRule"/>
</dbReference>
<feature type="binding site" evidence="5">
    <location>
        <position position="256"/>
    </location>
    <ligand>
        <name>pyridoxal 5'-phosphate</name>
        <dbReference type="ChEBI" id="CHEBI:597326"/>
    </ligand>
</feature>
<dbReference type="SUPFAM" id="SSF51419">
    <property type="entry name" value="PLP-binding barrel"/>
    <property type="match status" value="1"/>
</dbReference>
<evidence type="ECO:0000313" key="11">
    <source>
        <dbReference type="EMBL" id="AHG90926.1"/>
    </source>
</evidence>
<dbReference type="PRINTS" id="PR01181">
    <property type="entry name" value="DAPDCRBXLASE"/>
</dbReference>
<feature type="domain" description="Orn/DAP/Arg decarboxylase 2 C-terminal" evidence="9">
    <location>
        <begin position="45"/>
        <end position="385"/>
    </location>
</feature>
<feature type="modified residue" description="N6-(pyridoxal phosphate)lysine" evidence="5 7">
    <location>
        <position position="75"/>
    </location>
</feature>
<dbReference type="PANTHER" id="PTHR43727:SF2">
    <property type="entry name" value="GROUP IV DECARBOXYLASE"/>
    <property type="match status" value="1"/>
</dbReference>
<dbReference type="FunCoup" id="W0RJH1">
    <property type="interactions" value="373"/>
</dbReference>
<dbReference type="STRING" id="861299.J421_3389"/>
<evidence type="ECO:0000256" key="6">
    <source>
        <dbReference type="NCBIfam" id="TIGR01048"/>
    </source>
</evidence>
<dbReference type="InterPro" id="IPR022643">
    <property type="entry name" value="De-COase2_C"/>
</dbReference>
<dbReference type="InterPro" id="IPR022644">
    <property type="entry name" value="De-COase2_N"/>
</dbReference>
<keyword evidence="5 8" id="KW-0457">Lysine biosynthesis</keyword>
<evidence type="ECO:0000256" key="8">
    <source>
        <dbReference type="RuleBase" id="RU003738"/>
    </source>
</evidence>
<dbReference type="Pfam" id="PF02784">
    <property type="entry name" value="Orn_Arg_deC_N"/>
    <property type="match status" value="1"/>
</dbReference>
<evidence type="ECO:0000256" key="4">
    <source>
        <dbReference type="ARBA" id="ARBA00023239"/>
    </source>
</evidence>
<dbReference type="NCBIfam" id="TIGR01048">
    <property type="entry name" value="lysA"/>
    <property type="match status" value="1"/>
</dbReference>
<dbReference type="GO" id="GO:0009089">
    <property type="term" value="P:lysine biosynthetic process via diaminopimelate"/>
    <property type="evidence" value="ECO:0007669"/>
    <property type="project" value="UniProtKB-UniRule"/>
</dbReference>
<evidence type="ECO:0000256" key="3">
    <source>
        <dbReference type="ARBA" id="ARBA00022898"/>
    </source>
</evidence>
<comment type="pathway">
    <text evidence="5 8">Amino-acid biosynthesis; L-lysine biosynthesis via DAP pathway; L-lysine from DL-2,6-diaminopimelate: step 1/1.</text>
</comment>
<evidence type="ECO:0000313" key="12">
    <source>
        <dbReference type="Proteomes" id="UP000019151"/>
    </source>
</evidence>
<name>W0RJH1_9BACT</name>
<comment type="similarity">
    <text evidence="5">Belongs to the Orn/Lys/Arg decarboxylase class-II family. LysA subfamily.</text>
</comment>
<evidence type="ECO:0000259" key="9">
    <source>
        <dbReference type="Pfam" id="PF00278"/>
    </source>
</evidence>
<organism evidence="11 12">
    <name type="scientific">Gemmatirosa kalamazoonensis</name>
    <dbReference type="NCBI Taxonomy" id="861299"/>
    <lineage>
        <taxon>Bacteria</taxon>
        <taxon>Pseudomonadati</taxon>
        <taxon>Gemmatimonadota</taxon>
        <taxon>Gemmatimonadia</taxon>
        <taxon>Gemmatimonadales</taxon>
        <taxon>Gemmatimonadaceae</taxon>
        <taxon>Gemmatirosa</taxon>
    </lineage>
</organism>
<evidence type="ECO:0000256" key="2">
    <source>
        <dbReference type="ARBA" id="ARBA00022793"/>
    </source>
</evidence>
<dbReference type="eggNOG" id="COG0019">
    <property type="taxonomic scope" value="Bacteria"/>
</dbReference>
<gene>
    <name evidence="5" type="primary">lysA</name>
    <name evidence="11" type="ORF">J421_3389</name>
</gene>
<dbReference type="Pfam" id="PF00278">
    <property type="entry name" value="Orn_DAP_Arg_deC"/>
    <property type="match status" value="1"/>
</dbReference>
<reference evidence="11 12" key="1">
    <citation type="journal article" date="2014" name="Genome Announc.">
        <title>Genome Sequence and Methylome of Soil Bacterium Gemmatirosa kalamazoonensis KBS708T, a Member of the Rarely Cultivated Gemmatimonadetes Phylum.</title>
        <authorList>
            <person name="Debruyn J.M."/>
            <person name="Radosevich M."/>
            <person name="Wommack K.E."/>
            <person name="Polson S.W."/>
            <person name="Hauser L.J."/>
            <person name="Fawaz M.N."/>
            <person name="Korlach J."/>
            <person name="Tsai Y.C."/>
        </authorList>
    </citation>
    <scope>NUCLEOTIDE SEQUENCE [LARGE SCALE GENOMIC DNA]</scope>
    <source>
        <strain evidence="11 12">KBS708</strain>
    </source>
</reference>